<proteinExistence type="predicted"/>
<evidence type="ECO:0000256" key="1">
    <source>
        <dbReference type="ARBA" id="ARBA00004496"/>
    </source>
</evidence>
<dbReference type="InterPro" id="IPR012312">
    <property type="entry name" value="Hemerythrin-like"/>
</dbReference>
<dbReference type="PANTHER" id="PTHR36438:SF1">
    <property type="entry name" value="IRON-SULFUR CLUSTER REPAIR PROTEIN YTFE"/>
    <property type="match status" value="1"/>
</dbReference>
<evidence type="ECO:0000256" key="2">
    <source>
        <dbReference type="ARBA" id="ARBA00022490"/>
    </source>
</evidence>
<dbReference type="AlphaFoldDB" id="A0A0V8JCB0"/>
<dbReference type="EMBL" id="LNQN01000001">
    <property type="protein sequence ID" value="KSU84508.1"/>
    <property type="molecule type" value="Genomic_DNA"/>
</dbReference>
<protein>
    <submittedName>
        <fullName evidence="6">Iron-sulfur cluster repair di-iron protein</fullName>
    </submittedName>
</protein>
<accession>A0A0V8JCB0</accession>
<evidence type="ECO:0000313" key="7">
    <source>
        <dbReference type="Proteomes" id="UP000054099"/>
    </source>
</evidence>
<name>A0A0V8JCB0_9BACL</name>
<dbReference type="RefSeq" id="WP_061968174.1">
    <property type="nucleotide sequence ID" value="NZ_FMAV01000001.1"/>
</dbReference>
<keyword evidence="2" id="KW-0963">Cytoplasm</keyword>
<sequence length="233" mass="27643">MKSVFDPTVETREVVMKCPRAGDLLKNYRIDYVRNGSQPIGEAIKERNLNSSYVLNELNTLYEKNRDYQRGMTKWEKQKVNALIQYIIDAHHSYLYMVLPKLQSMITTIFNKHVDTHPELSHVHYLFSILKIELEQHILIEEELIFPKILAYEKKPTLNALIDIKEFVEDLKREHEHIGQFLKDLRELTNDYKEPEDASETYRLAYVKLDELESDLFQHLHLENNVLFPRVLG</sequence>
<evidence type="ECO:0000259" key="5">
    <source>
        <dbReference type="Pfam" id="PF01814"/>
    </source>
</evidence>
<keyword evidence="4" id="KW-0408">Iron</keyword>
<feature type="domain" description="Hemerythrin-like" evidence="5">
    <location>
        <begin position="86"/>
        <end position="230"/>
    </location>
</feature>
<keyword evidence="3" id="KW-0479">Metal-binding</keyword>
<dbReference type="Pfam" id="PF04405">
    <property type="entry name" value="ScdA_N"/>
    <property type="match status" value="1"/>
</dbReference>
<dbReference type="PANTHER" id="PTHR36438">
    <property type="entry name" value="IRON-SULFUR CLUSTER REPAIR PROTEIN YTFE"/>
    <property type="match status" value="1"/>
</dbReference>
<dbReference type="GO" id="GO:0046872">
    <property type="term" value="F:metal ion binding"/>
    <property type="evidence" value="ECO:0007669"/>
    <property type="project" value="UniProtKB-KW"/>
</dbReference>
<dbReference type="Proteomes" id="UP000054099">
    <property type="component" value="Unassembled WGS sequence"/>
</dbReference>
<keyword evidence="7" id="KW-1185">Reference proteome</keyword>
<dbReference type="InterPro" id="IPR019903">
    <property type="entry name" value="RIC_family"/>
</dbReference>
<dbReference type="GO" id="GO:0005737">
    <property type="term" value="C:cytoplasm"/>
    <property type="evidence" value="ECO:0007669"/>
    <property type="project" value="UniProtKB-SubCell"/>
</dbReference>
<gene>
    <name evidence="6" type="ORF">AS030_02875</name>
</gene>
<dbReference type="Gene3D" id="1.20.120.520">
    <property type="entry name" value="nmb1532 protein domain like"/>
    <property type="match status" value="1"/>
</dbReference>
<evidence type="ECO:0000313" key="6">
    <source>
        <dbReference type="EMBL" id="KSU84508.1"/>
    </source>
</evidence>
<organism evidence="6 7">
    <name type="scientific">Fictibacillus enclensis</name>
    <dbReference type="NCBI Taxonomy" id="1017270"/>
    <lineage>
        <taxon>Bacteria</taxon>
        <taxon>Bacillati</taxon>
        <taxon>Bacillota</taxon>
        <taxon>Bacilli</taxon>
        <taxon>Bacillales</taxon>
        <taxon>Fictibacillaceae</taxon>
        <taxon>Fictibacillus</taxon>
    </lineage>
</organism>
<evidence type="ECO:0000256" key="3">
    <source>
        <dbReference type="ARBA" id="ARBA00022723"/>
    </source>
</evidence>
<evidence type="ECO:0000256" key="4">
    <source>
        <dbReference type="ARBA" id="ARBA00023004"/>
    </source>
</evidence>
<dbReference type="OrthoDB" id="9797132at2"/>
<dbReference type="Pfam" id="PF01814">
    <property type="entry name" value="Hemerythrin"/>
    <property type="match status" value="1"/>
</dbReference>
<comment type="subcellular location">
    <subcellularLocation>
        <location evidence="1">Cytoplasm</location>
    </subcellularLocation>
</comment>
<comment type="caution">
    <text evidence="6">The sequence shown here is derived from an EMBL/GenBank/DDBJ whole genome shotgun (WGS) entry which is preliminary data.</text>
</comment>
<dbReference type="NCBIfam" id="TIGR03652">
    <property type="entry name" value="FeS_repair_RIC"/>
    <property type="match status" value="1"/>
</dbReference>
<reference evidence="6 7" key="1">
    <citation type="journal article" date="2014" name="Antonie Van Leeuwenhoek">
        <title>Fictibacillus enclensis sp. nov., isolated from marine sediment.</title>
        <authorList>
            <person name="Dastager S.G."/>
            <person name="Mawlankar R."/>
            <person name="Srinivasan K."/>
            <person name="Tang S.K."/>
            <person name="Lee J.C."/>
            <person name="Ramana V.V."/>
            <person name="Shouche Y.S."/>
        </authorList>
    </citation>
    <scope>NUCLEOTIDE SEQUENCE [LARGE SCALE GENOMIC DNA]</scope>
    <source>
        <strain evidence="6 7">NIO-1003</strain>
    </source>
</reference>